<evidence type="ECO:0000313" key="1">
    <source>
        <dbReference type="EMBL" id="KAF0752392.1"/>
    </source>
</evidence>
<comment type="caution">
    <text evidence="1">The sequence shown here is derived from an EMBL/GenBank/DDBJ whole genome shotgun (WGS) entry which is preliminary data.</text>
</comment>
<dbReference type="Proteomes" id="UP000478052">
    <property type="component" value="Unassembled WGS sequence"/>
</dbReference>
<gene>
    <name evidence="1" type="ORF">FWK35_00020652</name>
</gene>
<accession>A0A6G0YBA4</accession>
<protein>
    <recommendedName>
        <fullName evidence="3">THAP-type domain-containing protein</fullName>
    </recommendedName>
</protein>
<sequence>MLSVYSVLKPSKSGNCTIENNKPSQNLISLDSIKKIYYNPEKNKSLLHTIREKLDFAIQHDDWSLDDMITPSDHNYFVAPVIDCIIYYVTGYLCKQIVRYFKCVTCQSAIKQNINLRSNEPVARLVNLKSKGGLIHPNINFLNFIFKIEQLFSKYCKMADVLELILTDLLNDKLYFPCFQHSEEIQAFTIKYYINMRMRQFSQSYNSEAQKENMKKKDSKIHINIEIVKYKKRNCCIICMFLFMNEDSH</sequence>
<dbReference type="EMBL" id="VUJU01005073">
    <property type="protein sequence ID" value="KAF0752392.1"/>
    <property type="molecule type" value="Genomic_DNA"/>
</dbReference>
<dbReference type="OrthoDB" id="6605709at2759"/>
<name>A0A6G0YBA4_APHCR</name>
<evidence type="ECO:0000313" key="2">
    <source>
        <dbReference type="Proteomes" id="UP000478052"/>
    </source>
</evidence>
<dbReference type="AlphaFoldDB" id="A0A6G0YBA4"/>
<keyword evidence="2" id="KW-1185">Reference proteome</keyword>
<evidence type="ECO:0008006" key="3">
    <source>
        <dbReference type="Google" id="ProtNLM"/>
    </source>
</evidence>
<organism evidence="1 2">
    <name type="scientific">Aphis craccivora</name>
    <name type="common">Cowpea aphid</name>
    <dbReference type="NCBI Taxonomy" id="307492"/>
    <lineage>
        <taxon>Eukaryota</taxon>
        <taxon>Metazoa</taxon>
        <taxon>Ecdysozoa</taxon>
        <taxon>Arthropoda</taxon>
        <taxon>Hexapoda</taxon>
        <taxon>Insecta</taxon>
        <taxon>Pterygota</taxon>
        <taxon>Neoptera</taxon>
        <taxon>Paraneoptera</taxon>
        <taxon>Hemiptera</taxon>
        <taxon>Sternorrhyncha</taxon>
        <taxon>Aphidomorpha</taxon>
        <taxon>Aphidoidea</taxon>
        <taxon>Aphididae</taxon>
        <taxon>Aphidini</taxon>
        <taxon>Aphis</taxon>
        <taxon>Aphis</taxon>
    </lineage>
</organism>
<proteinExistence type="predicted"/>
<reference evidence="1 2" key="1">
    <citation type="submission" date="2019-08" db="EMBL/GenBank/DDBJ databases">
        <title>Whole genome of Aphis craccivora.</title>
        <authorList>
            <person name="Voronova N.V."/>
            <person name="Shulinski R.S."/>
            <person name="Bandarenka Y.V."/>
            <person name="Zhorov D.G."/>
            <person name="Warner D."/>
        </authorList>
    </citation>
    <scope>NUCLEOTIDE SEQUENCE [LARGE SCALE GENOMIC DNA]</scope>
    <source>
        <strain evidence="1">180601</strain>
        <tissue evidence="1">Whole Body</tissue>
    </source>
</reference>